<keyword evidence="2" id="KW-1185">Reference proteome</keyword>
<name>A0A3E2HEB3_SCYLI</name>
<dbReference type="SUPFAM" id="SSF56634">
    <property type="entry name" value="Heme-dependent catalase-like"/>
    <property type="match status" value="1"/>
</dbReference>
<dbReference type="GO" id="GO:0020037">
    <property type="term" value="F:heme binding"/>
    <property type="evidence" value="ECO:0007669"/>
    <property type="project" value="InterPro"/>
</dbReference>
<dbReference type="EMBL" id="NCSJ02000069">
    <property type="protein sequence ID" value="RFU31749.1"/>
    <property type="molecule type" value="Genomic_DNA"/>
</dbReference>
<dbReference type="OrthoDB" id="3358373at2759"/>
<evidence type="ECO:0000313" key="2">
    <source>
        <dbReference type="Proteomes" id="UP000258309"/>
    </source>
</evidence>
<feature type="non-terminal residue" evidence="1">
    <location>
        <position position="1"/>
    </location>
</feature>
<dbReference type="InterPro" id="IPR020835">
    <property type="entry name" value="Catalase_sf"/>
</dbReference>
<dbReference type="STRING" id="5539.A0A3E2HEB3"/>
<dbReference type="AlphaFoldDB" id="A0A3E2HEB3"/>
<dbReference type="Gene3D" id="2.40.180.10">
    <property type="entry name" value="Catalase core domain"/>
    <property type="match status" value="1"/>
</dbReference>
<reference evidence="1 2" key="1">
    <citation type="submission" date="2018-05" db="EMBL/GenBank/DDBJ databases">
        <title>Draft genome sequence of Scytalidium lignicola DSM 105466, a ubiquitous saprotrophic fungus.</title>
        <authorList>
            <person name="Buettner E."/>
            <person name="Gebauer A.M."/>
            <person name="Hofrichter M."/>
            <person name="Liers C."/>
            <person name="Kellner H."/>
        </authorList>
    </citation>
    <scope>NUCLEOTIDE SEQUENCE [LARGE SCALE GENOMIC DNA]</scope>
    <source>
        <strain evidence="1 2">DSM 105466</strain>
    </source>
</reference>
<accession>A0A3E2HEB3</accession>
<sequence>MLKTEPGLPAHLKQCIFAEEIEWLVLCRHSSDPGNPGVNDRIPQSRGFAVKVFDVHGEFFDAGKDIPVQDMEFNSTPSLLHIADAKTAREILGLRIKYGKSQSELYKYLELPKDTKLQKVRDNVHNTHMEATRQYSQTAYRFGDYIMKFYLVPNTETQRKLYEKTIKTSDGPDILYRWLQNFHREHNTEYLFQVQLCKNPEE</sequence>
<protein>
    <submittedName>
        <fullName evidence="1">Uncharacterized protein</fullName>
    </submittedName>
</protein>
<comment type="caution">
    <text evidence="1">The sequence shown here is derived from an EMBL/GenBank/DDBJ whole genome shotgun (WGS) entry which is preliminary data.</text>
</comment>
<gene>
    <name evidence="1" type="ORF">B7463_g4583</name>
</gene>
<evidence type="ECO:0000313" key="1">
    <source>
        <dbReference type="EMBL" id="RFU31749.1"/>
    </source>
</evidence>
<dbReference type="Proteomes" id="UP000258309">
    <property type="component" value="Unassembled WGS sequence"/>
</dbReference>
<dbReference type="OMA" id="NTHMEAT"/>
<feature type="non-terminal residue" evidence="1">
    <location>
        <position position="202"/>
    </location>
</feature>
<proteinExistence type="predicted"/>
<organism evidence="1 2">
    <name type="scientific">Scytalidium lignicola</name>
    <name type="common">Hyphomycete</name>
    <dbReference type="NCBI Taxonomy" id="5539"/>
    <lineage>
        <taxon>Eukaryota</taxon>
        <taxon>Fungi</taxon>
        <taxon>Dikarya</taxon>
        <taxon>Ascomycota</taxon>
        <taxon>Pezizomycotina</taxon>
        <taxon>Leotiomycetes</taxon>
        <taxon>Leotiomycetes incertae sedis</taxon>
        <taxon>Scytalidium</taxon>
    </lineage>
</organism>